<sequence>MIAAISEIANRFLGRGEAAITVPSFDGALKPNQALEQAEILLECDAPEDLCTEGTSLLIADGARLTRLTGNSTTTVRTFERPISALASLPGGGLAVALGGTEVRLYDHAAAETPRAAFTQGLHTVNALAPAADGTLIATDGSSLHDVGDWARDLMELGRTGRVLRLDPKTGTIRELAAGLGYAFGAIASNDAVLVSESWRHRLVSIAPDGSRKDLLRHLPVYPSRLSPASGGGFWLTAFTARTQLVEFVLREPGYRRRMIAEIDPEFWVAPRLRSGNSFKEPLQGAHIKTMGVMKPWAPPRSYGLIIRLGADGLPRYSLHSRADGVNHGIVAAVEAGSDLVMIAKGPGRVIRLPLASLGEEARA</sequence>
<dbReference type="InterPro" id="IPR018119">
    <property type="entry name" value="Strictosidine_synth_cons-reg"/>
</dbReference>
<accession>A0A1C3VIU8</accession>
<keyword evidence="2" id="KW-0597">Phosphoprotein</keyword>
<dbReference type="Gene3D" id="2.120.10.30">
    <property type="entry name" value="TolB, C-terminal domain"/>
    <property type="match status" value="1"/>
</dbReference>
<dbReference type="Proteomes" id="UP000199184">
    <property type="component" value="Unassembled WGS sequence"/>
</dbReference>
<evidence type="ECO:0000256" key="3">
    <source>
        <dbReference type="ARBA" id="ARBA00023180"/>
    </source>
</evidence>
<evidence type="ECO:0000313" key="6">
    <source>
        <dbReference type="Proteomes" id="UP000199184"/>
    </source>
</evidence>
<keyword evidence="3" id="KW-0325">Glycoprotein</keyword>
<evidence type="ECO:0000256" key="1">
    <source>
        <dbReference type="ARBA" id="ARBA00009191"/>
    </source>
</evidence>
<name>A0A1C3VIU8_9BRAD</name>
<dbReference type="PANTHER" id="PTHR10426">
    <property type="entry name" value="STRICTOSIDINE SYNTHASE-RELATED"/>
    <property type="match status" value="1"/>
</dbReference>
<protein>
    <submittedName>
        <fullName evidence="5">Strictosidine synthase</fullName>
    </submittedName>
</protein>
<organism evidence="5 6">
    <name type="scientific">Bradyrhizobium shewense</name>
    <dbReference type="NCBI Taxonomy" id="1761772"/>
    <lineage>
        <taxon>Bacteria</taxon>
        <taxon>Pseudomonadati</taxon>
        <taxon>Pseudomonadota</taxon>
        <taxon>Alphaproteobacteria</taxon>
        <taxon>Hyphomicrobiales</taxon>
        <taxon>Nitrobacteraceae</taxon>
        <taxon>Bradyrhizobium</taxon>
    </lineage>
</organism>
<dbReference type="EMBL" id="FMAI01000004">
    <property type="protein sequence ID" value="SCB27770.1"/>
    <property type="molecule type" value="Genomic_DNA"/>
</dbReference>
<dbReference type="PANTHER" id="PTHR10426:SF88">
    <property type="entry name" value="ADIPOCYTE PLASMA MEMBRANE-ASSOCIATED PROTEIN HEMOMUCIN-RELATED"/>
    <property type="match status" value="1"/>
</dbReference>
<feature type="domain" description="Strictosidine synthase conserved region" evidence="4">
    <location>
        <begin position="133"/>
        <end position="198"/>
    </location>
</feature>
<dbReference type="SUPFAM" id="SSF63829">
    <property type="entry name" value="Calcium-dependent phosphotriesterase"/>
    <property type="match status" value="1"/>
</dbReference>
<dbReference type="InterPro" id="IPR011042">
    <property type="entry name" value="6-blade_b-propeller_TolB-like"/>
</dbReference>
<comment type="similarity">
    <text evidence="1">Belongs to the strictosidine synthase family.</text>
</comment>
<dbReference type="RefSeq" id="WP_091956288.1">
    <property type="nucleotide sequence ID" value="NZ_FMAI01000004.1"/>
</dbReference>
<evidence type="ECO:0000259" key="4">
    <source>
        <dbReference type="Pfam" id="PF03088"/>
    </source>
</evidence>
<dbReference type="GO" id="GO:0016787">
    <property type="term" value="F:hydrolase activity"/>
    <property type="evidence" value="ECO:0007669"/>
    <property type="project" value="TreeGrafter"/>
</dbReference>
<keyword evidence="6" id="KW-1185">Reference proteome</keyword>
<evidence type="ECO:0000313" key="5">
    <source>
        <dbReference type="EMBL" id="SCB27770.1"/>
    </source>
</evidence>
<reference evidence="6" key="1">
    <citation type="submission" date="2016-08" db="EMBL/GenBank/DDBJ databases">
        <authorList>
            <person name="Varghese N."/>
            <person name="Submissions Spin"/>
        </authorList>
    </citation>
    <scope>NUCLEOTIDE SEQUENCE [LARGE SCALE GENOMIC DNA]</scope>
    <source>
        <strain evidence="6">ERR11</strain>
    </source>
</reference>
<proteinExistence type="inferred from homology"/>
<gene>
    <name evidence="5" type="ORF">GA0061098_1004304</name>
</gene>
<evidence type="ECO:0000256" key="2">
    <source>
        <dbReference type="ARBA" id="ARBA00022553"/>
    </source>
</evidence>
<dbReference type="Pfam" id="PF03088">
    <property type="entry name" value="Str_synth"/>
    <property type="match status" value="1"/>
</dbReference>
<dbReference type="AlphaFoldDB" id="A0A1C3VIU8"/>